<sequence>MSKINQLMSTMIGYYKGDTKRINHFLKVYALAKTIGEEERLDEKEQKVLEVAAVVHDIGIKISEEKYGSSSGKYQEIEGPSIAEKMLKTLNFDEGLIQRVCFLVGNHHTYTNIQGMDFQILVEADFLVNIDEENMNAKQIHKIRNNIFKTQTGVRYLEEIYLSIE</sequence>
<keyword evidence="3" id="KW-1185">Reference proteome</keyword>
<evidence type="ECO:0000313" key="2">
    <source>
        <dbReference type="EMBL" id="TCK92762.1"/>
    </source>
</evidence>
<evidence type="ECO:0000259" key="1">
    <source>
        <dbReference type="Pfam" id="PF01966"/>
    </source>
</evidence>
<dbReference type="OrthoDB" id="155250at2"/>
<organism evidence="2 3">
    <name type="scientific">Natranaerovirga hydrolytica</name>
    <dbReference type="NCBI Taxonomy" id="680378"/>
    <lineage>
        <taxon>Bacteria</taxon>
        <taxon>Bacillati</taxon>
        <taxon>Bacillota</taxon>
        <taxon>Clostridia</taxon>
        <taxon>Lachnospirales</taxon>
        <taxon>Natranaerovirgaceae</taxon>
        <taxon>Natranaerovirga</taxon>
    </lineage>
</organism>
<comment type="caution">
    <text evidence="2">The sequence shown here is derived from an EMBL/GenBank/DDBJ whole genome shotgun (WGS) entry which is preliminary data.</text>
</comment>
<dbReference type="InterPro" id="IPR006674">
    <property type="entry name" value="HD_domain"/>
</dbReference>
<dbReference type="Gene3D" id="1.10.3210.10">
    <property type="entry name" value="Hypothetical protein af1432"/>
    <property type="match status" value="1"/>
</dbReference>
<evidence type="ECO:0000313" key="3">
    <source>
        <dbReference type="Proteomes" id="UP000294545"/>
    </source>
</evidence>
<feature type="domain" description="HD" evidence="1">
    <location>
        <begin position="21"/>
        <end position="114"/>
    </location>
</feature>
<dbReference type="RefSeq" id="WP_132282621.1">
    <property type="nucleotide sequence ID" value="NZ_SMGQ01000013.1"/>
</dbReference>
<dbReference type="Pfam" id="PF01966">
    <property type="entry name" value="HD"/>
    <property type="match status" value="1"/>
</dbReference>
<proteinExistence type="predicted"/>
<accession>A0A4R1MLM2</accession>
<reference evidence="2 3" key="1">
    <citation type="submission" date="2019-03" db="EMBL/GenBank/DDBJ databases">
        <title>Genomic Encyclopedia of Type Strains, Phase IV (KMG-IV): sequencing the most valuable type-strain genomes for metagenomic binning, comparative biology and taxonomic classification.</title>
        <authorList>
            <person name="Goeker M."/>
        </authorList>
    </citation>
    <scope>NUCLEOTIDE SEQUENCE [LARGE SCALE GENOMIC DNA]</scope>
    <source>
        <strain evidence="2 3">DSM 24176</strain>
    </source>
</reference>
<dbReference type="EMBL" id="SMGQ01000013">
    <property type="protein sequence ID" value="TCK92762.1"/>
    <property type="molecule type" value="Genomic_DNA"/>
</dbReference>
<dbReference type="CDD" id="cd00077">
    <property type="entry name" value="HDc"/>
    <property type="match status" value="1"/>
</dbReference>
<dbReference type="Proteomes" id="UP000294545">
    <property type="component" value="Unassembled WGS sequence"/>
</dbReference>
<protein>
    <submittedName>
        <fullName evidence="2">HD domain-containing protein</fullName>
    </submittedName>
</protein>
<name>A0A4R1MLM2_9FIRM</name>
<dbReference type="AlphaFoldDB" id="A0A4R1MLM2"/>
<gene>
    <name evidence="2" type="ORF">EDC19_1917</name>
</gene>
<dbReference type="InterPro" id="IPR003607">
    <property type="entry name" value="HD/PDEase_dom"/>
</dbReference>
<dbReference type="SUPFAM" id="SSF109604">
    <property type="entry name" value="HD-domain/PDEase-like"/>
    <property type="match status" value="1"/>
</dbReference>